<evidence type="ECO:0000313" key="1">
    <source>
        <dbReference type="EMBL" id="PIP40016.1"/>
    </source>
</evidence>
<gene>
    <name evidence="1" type="ORF">COX18_08290</name>
</gene>
<organism evidence="1 2">
    <name type="scientific">Candidatus Desantisbacteria bacterium CG23_combo_of_CG06-09_8_20_14_all_40_23</name>
    <dbReference type="NCBI Taxonomy" id="1974550"/>
    <lineage>
        <taxon>Bacteria</taxon>
        <taxon>Candidatus Desantisiibacteriota</taxon>
    </lineage>
</organism>
<protein>
    <recommendedName>
        <fullName evidence="3">Polyhydroxyalkanoate synthesis regulator</fullName>
    </recommendedName>
</protein>
<evidence type="ECO:0008006" key="3">
    <source>
        <dbReference type="Google" id="ProtNLM"/>
    </source>
</evidence>
<sequence length="97" mass="10549">MSHQELELAKKVFLSGLGIAALAKEKVECVVNELVQRGDVTKKDADGIVEALVKKGQETEGEIQGIIRAEIVKIMDEMGIATKKDIQAIEEKMKGQG</sequence>
<accession>A0A2H0A3S8</accession>
<proteinExistence type="predicted"/>
<dbReference type="EMBL" id="PCSH01000145">
    <property type="protein sequence ID" value="PIP40016.1"/>
    <property type="molecule type" value="Genomic_DNA"/>
</dbReference>
<dbReference type="Proteomes" id="UP000231067">
    <property type="component" value="Unassembled WGS sequence"/>
</dbReference>
<dbReference type="AlphaFoldDB" id="A0A2H0A3S8"/>
<evidence type="ECO:0000313" key="2">
    <source>
        <dbReference type="Proteomes" id="UP000231067"/>
    </source>
</evidence>
<reference evidence="1 2" key="1">
    <citation type="submission" date="2017-09" db="EMBL/GenBank/DDBJ databases">
        <title>Depth-based differentiation of microbial function through sediment-hosted aquifers and enrichment of novel symbionts in the deep terrestrial subsurface.</title>
        <authorList>
            <person name="Probst A.J."/>
            <person name="Ladd B."/>
            <person name="Jarett J.K."/>
            <person name="Geller-Mcgrath D.E."/>
            <person name="Sieber C.M."/>
            <person name="Emerson J.B."/>
            <person name="Anantharaman K."/>
            <person name="Thomas B.C."/>
            <person name="Malmstrom R."/>
            <person name="Stieglmeier M."/>
            <person name="Klingl A."/>
            <person name="Woyke T."/>
            <person name="Ryan C.M."/>
            <person name="Banfield J.F."/>
        </authorList>
    </citation>
    <scope>NUCLEOTIDE SEQUENCE [LARGE SCALE GENOMIC DNA]</scope>
    <source>
        <strain evidence="1">CG23_combo_of_CG06-09_8_20_14_all_40_23</strain>
    </source>
</reference>
<comment type="caution">
    <text evidence="1">The sequence shown here is derived from an EMBL/GenBank/DDBJ whole genome shotgun (WGS) entry which is preliminary data.</text>
</comment>
<name>A0A2H0A3S8_9BACT</name>